<dbReference type="EMBL" id="CACVKT020001732">
    <property type="protein sequence ID" value="CAC5370703.1"/>
    <property type="molecule type" value="Genomic_DNA"/>
</dbReference>
<evidence type="ECO:0008006" key="5">
    <source>
        <dbReference type="Google" id="ProtNLM"/>
    </source>
</evidence>
<protein>
    <recommendedName>
        <fullName evidence="5">Integrase catalytic domain-containing protein</fullName>
    </recommendedName>
</protein>
<feature type="coiled-coil region" evidence="1">
    <location>
        <begin position="175"/>
        <end position="209"/>
    </location>
</feature>
<evidence type="ECO:0000313" key="3">
    <source>
        <dbReference type="EMBL" id="CAC5370703.1"/>
    </source>
</evidence>
<dbReference type="AlphaFoldDB" id="A0A6J8AMI2"/>
<organism evidence="3 4">
    <name type="scientific">Mytilus coruscus</name>
    <name type="common">Sea mussel</name>
    <dbReference type="NCBI Taxonomy" id="42192"/>
    <lineage>
        <taxon>Eukaryota</taxon>
        <taxon>Metazoa</taxon>
        <taxon>Spiralia</taxon>
        <taxon>Lophotrochozoa</taxon>
        <taxon>Mollusca</taxon>
        <taxon>Bivalvia</taxon>
        <taxon>Autobranchia</taxon>
        <taxon>Pteriomorphia</taxon>
        <taxon>Mytilida</taxon>
        <taxon>Mytiloidea</taxon>
        <taxon>Mytilidae</taxon>
        <taxon>Mytilinae</taxon>
        <taxon>Mytilus</taxon>
    </lineage>
</organism>
<dbReference type="SUPFAM" id="SSF75704">
    <property type="entry name" value="Mitotic arrest deficient-like 1, Mad1"/>
    <property type="match status" value="1"/>
</dbReference>
<dbReference type="Proteomes" id="UP000507470">
    <property type="component" value="Unassembled WGS sequence"/>
</dbReference>
<evidence type="ECO:0000313" key="4">
    <source>
        <dbReference type="Proteomes" id="UP000507470"/>
    </source>
</evidence>
<evidence type="ECO:0000256" key="2">
    <source>
        <dbReference type="SAM" id="MobiDB-lite"/>
    </source>
</evidence>
<accession>A0A6J8AMI2</accession>
<name>A0A6J8AMI2_MYTCO</name>
<gene>
    <name evidence="3" type="ORF">MCOR_9444</name>
</gene>
<keyword evidence="1" id="KW-0175">Coiled coil</keyword>
<sequence length="256" mass="29883">MGFLYSILLSAYRSTVHPSTGFSPNKLMLGREVNLPHELLYPLPRHNAQKPVNEYVDDLRVHMEEIYHVARENLKQSGEKQKRDHDTRIIDKPFYLNHLENHVKKYKLHTKLAADVPDSKGNTFLMKNTVPYNVTWGNLGTEDLAINYPGIVFDVQEEVVEITTDTETSIQTKDADTQTDQVEDFEKQLKDQRKEVLKLRKEANFWKSKVLAMSRQPEEEITQPSPQKKRKLGKENRKIKSVVFFPYKSPINKLYE</sequence>
<keyword evidence="4" id="KW-1185">Reference proteome</keyword>
<evidence type="ECO:0000256" key="1">
    <source>
        <dbReference type="SAM" id="Coils"/>
    </source>
</evidence>
<proteinExistence type="predicted"/>
<reference evidence="3 4" key="1">
    <citation type="submission" date="2020-06" db="EMBL/GenBank/DDBJ databases">
        <authorList>
            <person name="Li R."/>
            <person name="Bekaert M."/>
        </authorList>
    </citation>
    <scope>NUCLEOTIDE SEQUENCE [LARGE SCALE GENOMIC DNA]</scope>
    <source>
        <strain evidence="4">wild</strain>
    </source>
</reference>
<feature type="region of interest" description="Disordered" evidence="2">
    <location>
        <begin position="215"/>
        <end position="234"/>
    </location>
</feature>
<dbReference type="OrthoDB" id="6168103at2759"/>